<evidence type="ECO:0000256" key="2">
    <source>
        <dbReference type="ARBA" id="ARBA00004833"/>
    </source>
</evidence>
<feature type="chain" id="PRO_5008910439" description="Glucosidase II subunit alpha" evidence="11">
    <location>
        <begin position="22"/>
        <end position="942"/>
    </location>
</feature>
<dbReference type="PANTHER" id="PTHR22762">
    <property type="entry name" value="ALPHA-GLUCOSIDASE"/>
    <property type="match status" value="1"/>
</dbReference>
<feature type="domain" description="Glycoside hydrolase family 31 TIM barrel" evidence="12">
    <location>
        <begin position="372"/>
        <end position="702"/>
    </location>
</feature>
<dbReference type="GeneID" id="30964303"/>
<evidence type="ECO:0000256" key="4">
    <source>
        <dbReference type="ARBA" id="ARBA00022729"/>
    </source>
</evidence>
<dbReference type="GO" id="GO:0070880">
    <property type="term" value="P:fungal-type cell wall beta-glucan biosynthetic process"/>
    <property type="evidence" value="ECO:0007669"/>
    <property type="project" value="EnsemblFungi"/>
</dbReference>
<protein>
    <recommendedName>
        <fullName evidence="9">Glucosidase II subunit alpha</fullName>
    </recommendedName>
</protein>
<feature type="signal peptide" evidence="11">
    <location>
        <begin position="1"/>
        <end position="21"/>
    </location>
</feature>
<dbReference type="SUPFAM" id="SSF51445">
    <property type="entry name" value="(Trans)glycosidases"/>
    <property type="match status" value="1"/>
</dbReference>
<dbReference type="Pfam" id="PF13802">
    <property type="entry name" value="Gal_mutarotas_2"/>
    <property type="match status" value="1"/>
</dbReference>
<dbReference type="GO" id="GO:0106407">
    <property type="term" value="F:Glc2Man9GlcNAc2 oligosaccharide glucosidase activity"/>
    <property type="evidence" value="ECO:0007669"/>
    <property type="project" value="EnsemblFungi"/>
</dbReference>
<dbReference type="SUPFAM" id="SSF74650">
    <property type="entry name" value="Galactose mutarotase-like"/>
    <property type="match status" value="1"/>
</dbReference>
<dbReference type="GO" id="GO:0005788">
    <property type="term" value="C:endoplasmic reticulum lumen"/>
    <property type="evidence" value="ECO:0007669"/>
    <property type="project" value="EnsemblFungi"/>
</dbReference>
<dbReference type="InterPro" id="IPR013780">
    <property type="entry name" value="Glyco_hydro_b"/>
</dbReference>
<dbReference type="RefSeq" id="XP_020046687.1">
    <property type="nucleotide sequence ID" value="XM_020190667.1"/>
</dbReference>
<keyword evidence="5 10" id="KW-0378">Hydrolase</keyword>
<reference evidence="16" key="1">
    <citation type="submission" date="2016-05" db="EMBL/GenBank/DDBJ databases">
        <title>Comparative genomics of biotechnologically important yeasts.</title>
        <authorList>
            <consortium name="DOE Joint Genome Institute"/>
            <person name="Riley R."/>
            <person name="Haridas S."/>
            <person name="Wolfe K.H."/>
            <person name="Lopes M.R."/>
            <person name="Hittinger C.T."/>
            <person name="Goker M."/>
            <person name="Salamov A."/>
            <person name="Wisecaver J."/>
            <person name="Long T.M."/>
            <person name="Aerts A.L."/>
            <person name="Barry K."/>
            <person name="Choi C."/>
            <person name="Clum A."/>
            <person name="Coughlan A.Y."/>
            <person name="Deshpande S."/>
            <person name="Douglass A.P."/>
            <person name="Hanson S.J."/>
            <person name="Klenk H.-P."/>
            <person name="Labutti K."/>
            <person name="Lapidus A."/>
            <person name="Lindquist E."/>
            <person name="Lipzen A."/>
            <person name="Meier-Kolthoff J.P."/>
            <person name="Ohm R.A."/>
            <person name="Otillar R.P."/>
            <person name="Pangilinan J."/>
            <person name="Peng Y."/>
            <person name="Rokas A."/>
            <person name="Rosa C.A."/>
            <person name="Scheuner C."/>
            <person name="Sibirny A.A."/>
            <person name="Slot J.C."/>
            <person name="Stielow J.B."/>
            <person name="Sun H."/>
            <person name="Kurtzman C.P."/>
            <person name="Blackwell M."/>
            <person name="Grigoriev I.V."/>
            <person name="Jeffries T.W."/>
        </authorList>
    </citation>
    <scope>NUCLEOTIDE SEQUENCE [LARGE SCALE GENOMIC DNA]</scope>
    <source>
        <strain evidence="16">DSM 1968</strain>
    </source>
</reference>
<dbReference type="InterPro" id="IPR017853">
    <property type="entry name" value="GH"/>
</dbReference>
<gene>
    <name evidence="15" type="ORF">ASCRUDRAFT_36096</name>
</gene>
<dbReference type="Gene3D" id="2.60.40.1180">
    <property type="entry name" value="Golgi alpha-mannosidase II"/>
    <property type="match status" value="2"/>
</dbReference>
<dbReference type="FunCoup" id="A0A1D2VFT3">
    <property type="interactions" value="961"/>
</dbReference>
<dbReference type="GO" id="GO:0033919">
    <property type="term" value="F:glucan 1,3-alpha-glucosidase activity"/>
    <property type="evidence" value="ECO:0007669"/>
    <property type="project" value="EnsemblFungi"/>
</dbReference>
<dbReference type="InParanoid" id="A0A1D2VFT3"/>
<dbReference type="Gene3D" id="2.60.40.1760">
    <property type="entry name" value="glycosyl hydrolase (family 31)"/>
    <property type="match status" value="1"/>
</dbReference>
<evidence type="ECO:0000256" key="11">
    <source>
        <dbReference type="SAM" id="SignalP"/>
    </source>
</evidence>
<evidence type="ECO:0000256" key="10">
    <source>
        <dbReference type="RuleBase" id="RU361185"/>
    </source>
</evidence>
<evidence type="ECO:0000256" key="5">
    <source>
        <dbReference type="ARBA" id="ARBA00022801"/>
    </source>
</evidence>
<comment type="pathway">
    <text evidence="2">Glycan metabolism; N-glycan metabolism.</text>
</comment>
<dbReference type="OrthoDB" id="1334205at2759"/>
<evidence type="ECO:0000256" key="8">
    <source>
        <dbReference type="ARBA" id="ARBA00023295"/>
    </source>
</evidence>
<dbReference type="GO" id="GO:0017177">
    <property type="term" value="C:glucosidase II complex"/>
    <property type="evidence" value="ECO:0007669"/>
    <property type="project" value="EnsemblFungi"/>
</dbReference>
<name>A0A1D2VFT3_9ASCO</name>
<dbReference type="EMBL" id="KV454482">
    <property type="protein sequence ID" value="ODV60380.1"/>
    <property type="molecule type" value="Genomic_DNA"/>
</dbReference>
<feature type="domain" description="Glycosyl hydrolase family 31 C-terminal" evidence="14">
    <location>
        <begin position="711"/>
        <end position="801"/>
    </location>
</feature>
<keyword evidence="16" id="KW-1185">Reference proteome</keyword>
<dbReference type="PANTHER" id="PTHR22762:SF54">
    <property type="entry name" value="BCDNA.GH04962"/>
    <property type="match status" value="1"/>
</dbReference>
<proteinExistence type="inferred from homology"/>
<dbReference type="GO" id="GO:0030246">
    <property type="term" value="F:carbohydrate binding"/>
    <property type="evidence" value="ECO:0007669"/>
    <property type="project" value="InterPro"/>
</dbReference>
<keyword evidence="6" id="KW-0256">Endoplasmic reticulum</keyword>
<evidence type="ECO:0000256" key="6">
    <source>
        <dbReference type="ARBA" id="ARBA00022824"/>
    </source>
</evidence>
<evidence type="ECO:0000259" key="13">
    <source>
        <dbReference type="Pfam" id="PF13802"/>
    </source>
</evidence>
<dbReference type="InterPro" id="IPR011013">
    <property type="entry name" value="Gal_mutarotase_sf_dom"/>
</dbReference>
<evidence type="ECO:0000313" key="16">
    <source>
        <dbReference type="Proteomes" id="UP000095038"/>
    </source>
</evidence>
<accession>A0A1D2VFT3</accession>
<dbReference type="CDD" id="cd06603">
    <property type="entry name" value="GH31_GANC_GANAB_alpha"/>
    <property type="match status" value="1"/>
</dbReference>
<dbReference type="CDD" id="cd14752">
    <property type="entry name" value="GH31_N"/>
    <property type="match status" value="1"/>
</dbReference>
<dbReference type="SUPFAM" id="SSF51011">
    <property type="entry name" value="Glycosyl hydrolase domain"/>
    <property type="match status" value="1"/>
</dbReference>
<dbReference type="Pfam" id="PF01055">
    <property type="entry name" value="Glyco_hydro_31_2nd"/>
    <property type="match status" value="1"/>
</dbReference>
<comment type="subcellular location">
    <subcellularLocation>
        <location evidence="1">Endoplasmic reticulum</location>
    </subcellularLocation>
</comment>
<dbReference type="Proteomes" id="UP000095038">
    <property type="component" value="Unassembled WGS sequence"/>
</dbReference>
<evidence type="ECO:0000256" key="7">
    <source>
        <dbReference type="ARBA" id="ARBA00023180"/>
    </source>
</evidence>
<keyword evidence="8 10" id="KW-0326">Glycosidase</keyword>
<evidence type="ECO:0000256" key="1">
    <source>
        <dbReference type="ARBA" id="ARBA00004240"/>
    </source>
</evidence>
<dbReference type="STRING" id="1344418.A0A1D2VFT3"/>
<evidence type="ECO:0000256" key="9">
    <source>
        <dbReference type="ARBA" id="ARBA00042895"/>
    </source>
</evidence>
<comment type="similarity">
    <text evidence="3 10">Belongs to the glycosyl hydrolase 31 family.</text>
</comment>
<evidence type="ECO:0000313" key="15">
    <source>
        <dbReference type="EMBL" id="ODV60380.1"/>
    </source>
</evidence>
<dbReference type="Pfam" id="PF21365">
    <property type="entry name" value="Glyco_hydro_31_3rd"/>
    <property type="match status" value="1"/>
</dbReference>
<evidence type="ECO:0000259" key="14">
    <source>
        <dbReference type="Pfam" id="PF21365"/>
    </source>
</evidence>
<evidence type="ECO:0000256" key="3">
    <source>
        <dbReference type="ARBA" id="ARBA00007806"/>
    </source>
</evidence>
<feature type="domain" description="Glycoside hydrolase family 31 N-terminal" evidence="13">
    <location>
        <begin position="94"/>
        <end position="328"/>
    </location>
</feature>
<dbReference type="Gene3D" id="3.20.20.80">
    <property type="entry name" value="Glycosidases"/>
    <property type="match status" value="2"/>
</dbReference>
<sequence length="942" mass="109765">MKLNWLVLFAAFCFCVVPSLAVKEYLFKKCSQSGFCQRNRHFSNQVSKLSLNDEYQPRYSIDKSSIKFHNNNSTLVGRLNKKLNDDFTSVAFGFQLNILENHSIRFRIEDQLTNTVSNFRRYNETSYWSFKDHVQPDLFFEINTESKSENIIIGYSNGLYKIKIQLYPFKLTYYYNNSPSIVLNDRNFLNIEHFRKKNDNDLTKNLSPEELDFDCFTDSFKDSSKNTLKRGPESVALDATFKNFLNVYGIPEHADSMALKTTRDNRDDASYDGKERDLDPYRLFNVDIFEYETDSKLPNYGSIPFMLAHSHNVSAGLFWVNSADTWIDIIKKDKSTKTHWISEAGLLDIILILDNSPASINQKYGDITGYVALPQLFSLGYHQCRWNYNNQDDVLNINKKFDYFKIPMDSIWLDIEYTDEKKYFTWKNSLFNNPTEMLSILGETGRNLIAIIDPHIKSTNDKNYNIEQQILKNNLAIKDSDNKNPFHGQCWPGDSIWIDTFNPKAITIWASFYQNFTTFSNDSTNLHIWNDMNEPSVFSGPETTAPKDLVHYGDWEHRSLHNLYGHSLIEATYQGLNERYQNMKRPFILTRSYFSGSQRYSAMWSGDNMSKWGYLKISIPMALTSGISGMPFSGSDVGGFFGDPSSELLTRWYQTGIWYPFFRGHAHIDSKRREPWVPGDPYTSIIRDAIKLRYSLLPVFYNSFYESSINGLPVMKPLFYENPNNEKIFDIDDEFFIGNSGILVKPITEESLSKFEIYIPDDEIYYDFNDFTKIDQGEGKYEYKNLSLDNIPILIKGGNIIPRKMRYRRSSKLMRHDPYTLIIALDKNQTSSGILYVDDFETFNYKNNEEYLLCKLKFENNQISSNINNYKNFFDGIDEYLEIEKIIIVGLDDSGDNFKGEISQNNKIWNASIIREKNSLVIKNPKVKVNTSWKINIFNEKP</sequence>
<dbReference type="InterPro" id="IPR048395">
    <property type="entry name" value="Glyco_hydro_31_C"/>
</dbReference>
<dbReference type="InterPro" id="IPR025887">
    <property type="entry name" value="Glyco_hydro_31_N_dom"/>
</dbReference>
<keyword evidence="4 11" id="KW-0732">Signal</keyword>
<dbReference type="GO" id="GO:0006491">
    <property type="term" value="P:N-glycan processing"/>
    <property type="evidence" value="ECO:0007669"/>
    <property type="project" value="EnsemblFungi"/>
</dbReference>
<evidence type="ECO:0000259" key="12">
    <source>
        <dbReference type="Pfam" id="PF01055"/>
    </source>
</evidence>
<keyword evidence="7" id="KW-0325">Glycoprotein</keyword>
<dbReference type="AlphaFoldDB" id="A0A1D2VFT3"/>
<organism evidence="15 16">
    <name type="scientific">Ascoidea rubescens DSM 1968</name>
    <dbReference type="NCBI Taxonomy" id="1344418"/>
    <lineage>
        <taxon>Eukaryota</taxon>
        <taxon>Fungi</taxon>
        <taxon>Dikarya</taxon>
        <taxon>Ascomycota</taxon>
        <taxon>Saccharomycotina</taxon>
        <taxon>Saccharomycetes</taxon>
        <taxon>Ascoideaceae</taxon>
        <taxon>Ascoidea</taxon>
    </lineage>
</organism>
<dbReference type="InterPro" id="IPR000322">
    <property type="entry name" value="Glyco_hydro_31_TIM"/>
</dbReference>